<dbReference type="GO" id="GO:0016787">
    <property type="term" value="F:hydrolase activity"/>
    <property type="evidence" value="ECO:0007669"/>
    <property type="project" value="TreeGrafter"/>
</dbReference>
<keyword evidence="3 6" id="KW-0812">Transmembrane</keyword>
<feature type="transmembrane region" description="Helical" evidence="6">
    <location>
        <begin position="140"/>
        <end position="160"/>
    </location>
</feature>
<dbReference type="AlphaFoldDB" id="A0A2V4XUH1"/>
<evidence type="ECO:0000256" key="1">
    <source>
        <dbReference type="ARBA" id="ARBA00004141"/>
    </source>
</evidence>
<accession>A0A2V4XUH1</accession>
<dbReference type="PANTHER" id="PTHR31885:SF6">
    <property type="entry name" value="GH04784P"/>
    <property type="match status" value="1"/>
</dbReference>
<keyword evidence="5 6" id="KW-0472">Membrane</keyword>
<feature type="transmembrane region" description="Helical" evidence="6">
    <location>
        <begin position="61"/>
        <end position="80"/>
    </location>
</feature>
<reference evidence="7 8" key="1">
    <citation type="submission" date="2018-06" db="EMBL/GenBank/DDBJ databases">
        <title>Genomic Encyclopedia of Type Strains, Phase III (KMG-III): the genomes of soil and plant-associated and newly described type strains.</title>
        <authorList>
            <person name="Whitman W."/>
        </authorList>
    </citation>
    <scope>NUCLEOTIDE SEQUENCE [LARGE SCALE GENOMIC DNA]</scope>
    <source>
        <strain evidence="7 8">CECT 7945</strain>
    </source>
</reference>
<dbReference type="EMBL" id="QJTD01000002">
    <property type="protein sequence ID" value="PYE82021.1"/>
    <property type="molecule type" value="Genomic_DNA"/>
</dbReference>
<evidence type="ECO:0000256" key="5">
    <source>
        <dbReference type="ARBA" id="ARBA00023136"/>
    </source>
</evidence>
<dbReference type="RefSeq" id="WP_110475375.1">
    <property type="nucleotide sequence ID" value="NZ_BMWQ01000002.1"/>
</dbReference>
<evidence type="ECO:0000313" key="7">
    <source>
        <dbReference type="EMBL" id="PYE82021.1"/>
    </source>
</evidence>
<name>A0A2V4XUH1_9FLAO</name>
<sequence>MLTKTEKQFSILFVIIVLVELYTGSSDTLRNWHYFAKPAIVISLIIFYLKAAASIPKRIKTLTVLGLLFSVMGDTLLMFVDKSEHYFTFGLIAFLTAHIMYILAFLKHRNKQRSVLGILAILLLYALAIFYFLIDHLGTMLIPVILYMLVILFMATTAYLRKGTISLISYQLVFLGALFFVVSDSILALNKFYQPIPFSDYSIMITYALAQYLIVIGILKLKLD</sequence>
<comment type="caution">
    <text evidence="7">The sequence shown here is derived from an EMBL/GenBank/DDBJ whole genome shotgun (WGS) entry which is preliminary data.</text>
</comment>
<evidence type="ECO:0000313" key="8">
    <source>
        <dbReference type="Proteomes" id="UP000248054"/>
    </source>
</evidence>
<feature type="transmembrane region" description="Helical" evidence="6">
    <location>
        <begin position="201"/>
        <end position="219"/>
    </location>
</feature>
<proteinExistence type="inferred from homology"/>
<dbReference type="Pfam" id="PF07947">
    <property type="entry name" value="YhhN"/>
    <property type="match status" value="1"/>
</dbReference>
<feature type="transmembrane region" description="Helical" evidence="6">
    <location>
        <begin position="31"/>
        <end position="49"/>
    </location>
</feature>
<feature type="transmembrane region" description="Helical" evidence="6">
    <location>
        <begin position="167"/>
        <end position="189"/>
    </location>
</feature>
<dbReference type="PANTHER" id="PTHR31885">
    <property type="entry name" value="GH04784P"/>
    <property type="match status" value="1"/>
</dbReference>
<dbReference type="Proteomes" id="UP000248054">
    <property type="component" value="Unassembled WGS sequence"/>
</dbReference>
<evidence type="ECO:0000256" key="6">
    <source>
        <dbReference type="SAM" id="Phobius"/>
    </source>
</evidence>
<feature type="transmembrane region" description="Helical" evidence="6">
    <location>
        <begin position="9"/>
        <end position="25"/>
    </location>
</feature>
<feature type="transmembrane region" description="Helical" evidence="6">
    <location>
        <begin position="115"/>
        <end position="134"/>
    </location>
</feature>
<dbReference type="OrthoDB" id="5651790at2"/>
<evidence type="ECO:0000256" key="4">
    <source>
        <dbReference type="ARBA" id="ARBA00022989"/>
    </source>
</evidence>
<protein>
    <submittedName>
        <fullName evidence="7">Putative membrane protein YhhN</fullName>
    </submittedName>
</protein>
<organism evidence="7 8">
    <name type="scientific">Winogradskyella epiphytica</name>
    <dbReference type="NCBI Taxonomy" id="262005"/>
    <lineage>
        <taxon>Bacteria</taxon>
        <taxon>Pseudomonadati</taxon>
        <taxon>Bacteroidota</taxon>
        <taxon>Flavobacteriia</taxon>
        <taxon>Flavobacteriales</taxon>
        <taxon>Flavobacteriaceae</taxon>
        <taxon>Winogradskyella</taxon>
    </lineage>
</organism>
<keyword evidence="8" id="KW-1185">Reference proteome</keyword>
<dbReference type="GO" id="GO:0016020">
    <property type="term" value="C:membrane"/>
    <property type="evidence" value="ECO:0007669"/>
    <property type="project" value="UniProtKB-SubCell"/>
</dbReference>
<evidence type="ECO:0000256" key="3">
    <source>
        <dbReference type="ARBA" id="ARBA00022692"/>
    </source>
</evidence>
<evidence type="ECO:0000256" key="2">
    <source>
        <dbReference type="ARBA" id="ARBA00007375"/>
    </source>
</evidence>
<comment type="similarity">
    <text evidence="2">Belongs to the TMEM86 family.</text>
</comment>
<feature type="transmembrane region" description="Helical" evidence="6">
    <location>
        <begin position="86"/>
        <end position="106"/>
    </location>
</feature>
<comment type="subcellular location">
    <subcellularLocation>
        <location evidence="1">Membrane</location>
        <topology evidence="1">Multi-pass membrane protein</topology>
    </subcellularLocation>
</comment>
<keyword evidence="4 6" id="KW-1133">Transmembrane helix</keyword>
<dbReference type="InterPro" id="IPR012506">
    <property type="entry name" value="TMEM86B-like"/>
</dbReference>
<gene>
    <name evidence="7" type="ORF">DFQ11_102601</name>
</gene>